<evidence type="ECO:0000256" key="4">
    <source>
        <dbReference type="ARBA" id="ARBA00022816"/>
    </source>
</evidence>
<evidence type="ECO:0000313" key="12">
    <source>
        <dbReference type="EMBL" id="KAK3759513.1"/>
    </source>
</evidence>
<dbReference type="PROSITE" id="PS50196">
    <property type="entry name" value="RANBD1"/>
    <property type="match status" value="1"/>
</dbReference>
<feature type="region of interest" description="Disordered" evidence="10">
    <location>
        <begin position="353"/>
        <end position="382"/>
    </location>
</feature>
<evidence type="ECO:0000256" key="9">
    <source>
        <dbReference type="ARBA" id="ARBA00023242"/>
    </source>
</evidence>
<gene>
    <name evidence="12" type="ORF">RRG08_045799</name>
</gene>
<dbReference type="AlphaFoldDB" id="A0AAE0YYL5"/>
<keyword evidence="7" id="KW-0811">Translocation</keyword>
<dbReference type="Gene3D" id="2.30.29.30">
    <property type="entry name" value="Pleckstrin-homology domain (PH domain)/Phosphotyrosine-binding domain (PTB)"/>
    <property type="match status" value="1"/>
</dbReference>
<evidence type="ECO:0000256" key="10">
    <source>
        <dbReference type="SAM" id="MobiDB-lite"/>
    </source>
</evidence>
<evidence type="ECO:0000259" key="11">
    <source>
        <dbReference type="PROSITE" id="PS50196"/>
    </source>
</evidence>
<sequence length="509" mass="54314">MAKRGATSELNHNNWDEEEEPEEAGVFVQADKETLQHRVIKKAKRRGTGSEDGAKTAFSGFGGLTGSVTKSNTFSGFSLAPGGSSVSAFQGSKLTAPSERSSGLFSGASFSKVQPLNGSKEQTTDGSKSGGWSNKHEEDWKDSPEYFNFLKDLNLSVLAWIKQHVEENPYIILTPIFKDYEHYLQNQEKEARSTSAAELSTPAKKDTVHNEDNSKSTFSAAASTKPSEDKAKTLAVQADSKDKLSASDKKEADQSSPSVSTGNGSNTQKGFSFGATSLSGSGANFSFGGMSNPTSSAASSTFGKSGFSFGATNTTTLTTTSSGFSFGTTSSGLGKPFSFGTSSSTPATFSFGTSAIQTGTSSGGTSQDTNGKNDDEDYVPPKPEVREIKEDDALYTKRCKLFFQRGEQWVDKGVGNLHLKPVGESKTQILVRADTNLGNILLNVMLSASMPVSRRGKNNVVVICVPNPPLDANAKEGDQNKPVSMLIRVKAEEDADELFGKIEERKKLL</sequence>
<feature type="region of interest" description="Disordered" evidence="10">
    <location>
        <begin position="1"/>
        <end position="65"/>
    </location>
</feature>
<evidence type="ECO:0000313" key="13">
    <source>
        <dbReference type="Proteomes" id="UP001283361"/>
    </source>
</evidence>
<feature type="compositionally biased region" description="Polar residues" evidence="10">
    <location>
        <begin position="254"/>
        <end position="268"/>
    </location>
</feature>
<dbReference type="SMART" id="SM00160">
    <property type="entry name" value="RanBD"/>
    <property type="match status" value="1"/>
</dbReference>
<reference evidence="12" key="1">
    <citation type="journal article" date="2023" name="G3 (Bethesda)">
        <title>A reference genome for the long-term kleptoplast-retaining sea slug Elysia crispata morphotype clarki.</title>
        <authorList>
            <person name="Eastman K.E."/>
            <person name="Pendleton A.L."/>
            <person name="Shaikh M.A."/>
            <person name="Suttiyut T."/>
            <person name="Ogas R."/>
            <person name="Tomko P."/>
            <person name="Gavelis G."/>
            <person name="Widhalm J.R."/>
            <person name="Wisecaver J.H."/>
        </authorList>
    </citation>
    <scope>NUCLEOTIDE SEQUENCE</scope>
    <source>
        <strain evidence="12">ECLA1</strain>
    </source>
</reference>
<dbReference type="PANTHER" id="PTHR23138">
    <property type="entry name" value="RAN BINDING PROTEIN"/>
    <property type="match status" value="1"/>
</dbReference>
<dbReference type="Pfam" id="PF00638">
    <property type="entry name" value="Ran_BP1"/>
    <property type="match status" value="1"/>
</dbReference>
<keyword evidence="4" id="KW-0509">mRNA transport</keyword>
<feature type="compositionally biased region" description="Low complexity" evidence="10">
    <location>
        <begin position="353"/>
        <end position="366"/>
    </location>
</feature>
<dbReference type="InterPro" id="IPR045255">
    <property type="entry name" value="RanBP1-like"/>
</dbReference>
<keyword evidence="6" id="KW-0007">Acetylation</keyword>
<dbReference type="GO" id="GO:0006606">
    <property type="term" value="P:protein import into nucleus"/>
    <property type="evidence" value="ECO:0007669"/>
    <property type="project" value="TreeGrafter"/>
</dbReference>
<dbReference type="Pfam" id="PF08911">
    <property type="entry name" value="NUP50"/>
    <property type="match status" value="1"/>
</dbReference>
<feature type="compositionally biased region" description="Polar residues" evidence="10">
    <location>
        <begin position="110"/>
        <end position="132"/>
    </location>
</feature>
<keyword evidence="5" id="KW-0653">Protein transport</keyword>
<feature type="compositionally biased region" description="Basic and acidic residues" evidence="10">
    <location>
        <begin position="239"/>
        <end position="253"/>
    </location>
</feature>
<accession>A0AAE0YYL5</accession>
<dbReference type="InterPro" id="IPR000156">
    <property type="entry name" value="Ran_bind_dom"/>
</dbReference>
<evidence type="ECO:0000256" key="2">
    <source>
        <dbReference type="ARBA" id="ARBA00022448"/>
    </source>
</evidence>
<dbReference type="CDD" id="cd13170">
    <property type="entry name" value="RanBD_NUP50"/>
    <property type="match status" value="1"/>
</dbReference>
<evidence type="ECO:0000256" key="3">
    <source>
        <dbReference type="ARBA" id="ARBA00022737"/>
    </source>
</evidence>
<feature type="compositionally biased region" description="Basic and acidic residues" evidence="10">
    <location>
        <begin position="203"/>
        <end position="214"/>
    </location>
</feature>
<dbReference type="Proteomes" id="UP001283361">
    <property type="component" value="Unassembled WGS sequence"/>
</dbReference>
<keyword evidence="8" id="KW-0906">Nuclear pore complex</keyword>
<feature type="domain" description="RanBD1" evidence="11">
    <location>
        <begin position="389"/>
        <end position="509"/>
    </location>
</feature>
<feature type="region of interest" description="Disordered" evidence="10">
    <location>
        <begin position="189"/>
        <end position="268"/>
    </location>
</feature>
<protein>
    <recommendedName>
        <fullName evidence="11">RanBD1 domain-containing protein</fullName>
    </recommendedName>
</protein>
<feature type="compositionally biased region" description="Low complexity" evidence="10">
    <location>
        <begin position="215"/>
        <end position="225"/>
    </location>
</feature>
<evidence type="ECO:0000256" key="5">
    <source>
        <dbReference type="ARBA" id="ARBA00022927"/>
    </source>
</evidence>
<dbReference type="InterPro" id="IPR011993">
    <property type="entry name" value="PH-like_dom_sf"/>
</dbReference>
<evidence type="ECO:0000256" key="6">
    <source>
        <dbReference type="ARBA" id="ARBA00022990"/>
    </source>
</evidence>
<proteinExistence type="predicted"/>
<dbReference type="PANTHER" id="PTHR23138:SF141">
    <property type="entry name" value="NUCLEAR PORE COMPLEX PROTEIN NUP50"/>
    <property type="match status" value="1"/>
</dbReference>
<dbReference type="GO" id="GO:0005643">
    <property type="term" value="C:nuclear pore"/>
    <property type="evidence" value="ECO:0007669"/>
    <property type="project" value="UniProtKB-SubCell"/>
</dbReference>
<keyword evidence="3" id="KW-0677">Repeat</keyword>
<evidence type="ECO:0000256" key="7">
    <source>
        <dbReference type="ARBA" id="ARBA00023010"/>
    </source>
</evidence>
<feature type="region of interest" description="Disordered" evidence="10">
    <location>
        <begin position="110"/>
        <end position="138"/>
    </location>
</feature>
<organism evidence="12 13">
    <name type="scientific">Elysia crispata</name>
    <name type="common">lettuce slug</name>
    <dbReference type="NCBI Taxonomy" id="231223"/>
    <lineage>
        <taxon>Eukaryota</taxon>
        <taxon>Metazoa</taxon>
        <taxon>Spiralia</taxon>
        <taxon>Lophotrochozoa</taxon>
        <taxon>Mollusca</taxon>
        <taxon>Gastropoda</taxon>
        <taxon>Heterobranchia</taxon>
        <taxon>Euthyneura</taxon>
        <taxon>Panpulmonata</taxon>
        <taxon>Sacoglossa</taxon>
        <taxon>Placobranchoidea</taxon>
        <taxon>Plakobranchidae</taxon>
        <taxon>Elysia</taxon>
    </lineage>
</organism>
<evidence type="ECO:0000256" key="8">
    <source>
        <dbReference type="ARBA" id="ARBA00023132"/>
    </source>
</evidence>
<feature type="compositionally biased region" description="Basic residues" evidence="10">
    <location>
        <begin position="38"/>
        <end position="47"/>
    </location>
</feature>
<dbReference type="InterPro" id="IPR015007">
    <property type="entry name" value="NUP2/50/61"/>
</dbReference>
<comment type="caution">
    <text evidence="12">The sequence shown here is derived from an EMBL/GenBank/DDBJ whole genome shotgun (WGS) entry which is preliminary data.</text>
</comment>
<keyword evidence="2" id="KW-0813">Transport</keyword>
<comment type="subcellular location">
    <subcellularLocation>
        <location evidence="1">Nucleus</location>
        <location evidence="1">Nuclear pore complex</location>
    </subcellularLocation>
</comment>
<name>A0AAE0YYL5_9GAST</name>
<dbReference type="EMBL" id="JAWDGP010005116">
    <property type="protein sequence ID" value="KAK3759513.1"/>
    <property type="molecule type" value="Genomic_DNA"/>
</dbReference>
<keyword evidence="13" id="KW-1185">Reference proteome</keyword>
<dbReference type="SUPFAM" id="SSF50729">
    <property type="entry name" value="PH domain-like"/>
    <property type="match status" value="1"/>
</dbReference>
<dbReference type="GO" id="GO:0051028">
    <property type="term" value="P:mRNA transport"/>
    <property type="evidence" value="ECO:0007669"/>
    <property type="project" value="UniProtKB-KW"/>
</dbReference>
<evidence type="ECO:0000256" key="1">
    <source>
        <dbReference type="ARBA" id="ARBA00004567"/>
    </source>
</evidence>
<keyword evidence="9" id="KW-0539">Nucleus</keyword>